<keyword evidence="2" id="KW-1185">Reference proteome</keyword>
<dbReference type="Proteomes" id="UP000324705">
    <property type="component" value="Chromosome 1B"/>
</dbReference>
<accession>A0A9R0V6T4</accession>
<gene>
    <name evidence="1" type="ORF">TRITD_1Bv1G043870</name>
</gene>
<protein>
    <submittedName>
        <fullName evidence="1">Uncharacterized protein</fullName>
    </submittedName>
</protein>
<dbReference type="AlphaFoldDB" id="A0A9R0V6T4"/>
<dbReference type="Gramene" id="TRITD1Bv1G043870.1">
    <property type="protein sequence ID" value="TRITD1Bv1G043870.1"/>
    <property type="gene ID" value="TRITD1Bv1G043870"/>
</dbReference>
<organism evidence="1 2">
    <name type="scientific">Triticum turgidum subsp. durum</name>
    <name type="common">Durum wheat</name>
    <name type="synonym">Triticum durum</name>
    <dbReference type="NCBI Taxonomy" id="4567"/>
    <lineage>
        <taxon>Eukaryota</taxon>
        <taxon>Viridiplantae</taxon>
        <taxon>Streptophyta</taxon>
        <taxon>Embryophyta</taxon>
        <taxon>Tracheophyta</taxon>
        <taxon>Spermatophyta</taxon>
        <taxon>Magnoliopsida</taxon>
        <taxon>Liliopsida</taxon>
        <taxon>Poales</taxon>
        <taxon>Poaceae</taxon>
        <taxon>BOP clade</taxon>
        <taxon>Pooideae</taxon>
        <taxon>Triticodae</taxon>
        <taxon>Triticeae</taxon>
        <taxon>Triticinae</taxon>
        <taxon>Triticum</taxon>
    </lineage>
</organism>
<reference evidence="1 2" key="1">
    <citation type="submission" date="2017-09" db="EMBL/GenBank/DDBJ databases">
        <authorList>
            <consortium name="International Durum Wheat Genome Sequencing Consortium (IDWGSC)"/>
            <person name="Milanesi L."/>
        </authorList>
    </citation>
    <scope>NUCLEOTIDE SEQUENCE [LARGE SCALE GENOMIC DNA]</scope>
    <source>
        <strain evidence="2">cv. Svevo</strain>
    </source>
</reference>
<evidence type="ECO:0000313" key="1">
    <source>
        <dbReference type="EMBL" id="VAH14341.1"/>
    </source>
</evidence>
<dbReference type="EMBL" id="LT934112">
    <property type="protein sequence ID" value="VAH14341.1"/>
    <property type="molecule type" value="Genomic_DNA"/>
</dbReference>
<sequence length="78" mass="9049">MPFPSIPSLPQACLNAMIHSMASLFQVGRKRRTRWPLCFTDIVGLFCKCKKMKQICRLLQLSEMGKRLRQGKDTSRTY</sequence>
<name>A0A9R0V6T4_TRITD</name>
<proteinExistence type="predicted"/>
<evidence type="ECO:0000313" key="2">
    <source>
        <dbReference type="Proteomes" id="UP000324705"/>
    </source>
</evidence>